<reference evidence="6 7" key="1">
    <citation type="journal article" date="2017" name="Front. Microbiol.">
        <title>Genome of Ca. Pandoraea novymonadis, an Endosymbiotic Bacterium of the Trypanosomatid Novymonas esmeraldas.</title>
        <authorList>
            <person name="Kostygov A.Y."/>
            <person name="Butenko A."/>
            <person name="Nenarokova A."/>
            <person name="Tashyreva D."/>
            <person name="Flegontov P."/>
            <person name="Lukes J."/>
            <person name="Yurchenko V."/>
        </authorList>
    </citation>
    <scope>NUCLEOTIDE SEQUENCE [LARGE SCALE GENOMIC DNA]</scope>
    <source>
        <strain evidence="6 7">E262</strain>
    </source>
</reference>
<keyword evidence="3" id="KW-0963">Cytoplasm</keyword>
<evidence type="ECO:0000256" key="1">
    <source>
        <dbReference type="ARBA" id="ARBA00004453"/>
    </source>
</evidence>
<evidence type="ECO:0000313" key="6">
    <source>
        <dbReference type="EMBL" id="PSB91684.1"/>
    </source>
</evidence>
<evidence type="ECO:0000313" key="7">
    <source>
        <dbReference type="Proteomes" id="UP000242660"/>
    </source>
</evidence>
<gene>
    <name evidence="6" type="ORF">BZL35_00902</name>
</gene>
<dbReference type="PANTHER" id="PTHR38097:SF2">
    <property type="entry name" value="DNA-BINDING PROTEIN STPA"/>
    <property type="match status" value="1"/>
</dbReference>
<dbReference type="InterPro" id="IPR027444">
    <property type="entry name" value="H-NS_C_dom"/>
</dbReference>
<comment type="caution">
    <text evidence="6">The sequence shown here is derived from an EMBL/GenBank/DDBJ whole genome shotgun (WGS) entry which is preliminary data.</text>
</comment>
<dbReference type="PANTHER" id="PTHR38097">
    <property type="match status" value="1"/>
</dbReference>
<evidence type="ECO:0000256" key="2">
    <source>
        <dbReference type="ARBA" id="ARBA00010610"/>
    </source>
</evidence>
<dbReference type="RefSeq" id="WP_106183030.1">
    <property type="nucleotide sequence ID" value="NZ_MUHY01000003.1"/>
</dbReference>
<comment type="subcellular location">
    <subcellularLocation>
        <location evidence="1">Cytoplasm</location>
        <location evidence="1">Nucleoid</location>
    </subcellularLocation>
</comment>
<feature type="domain" description="DNA-binding protein H-NS-like C-terminal" evidence="5">
    <location>
        <begin position="57"/>
        <end position="95"/>
    </location>
</feature>
<sequence>MSSYKELIAQRKKIDKQIEDARAKEVTEVIADIKQKIRDYDLSPKDLGFVTTDVRRRPIRKPLAAKYMNPITGETWSGRGRAPKWVGKTKENFLIK</sequence>
<comment type="similarity">
    <text evidence="2">Belongs to the histone-like protein H-NS family.</text>
</comment>
<dbReference type="Gene3D" id="4.10.430.30">
    <property type="match status" value="1"/>
</dbReference>
<keyword evidence="7" id="KW-1185">Reference proteome</keyword>
<dbReference type="SUPFAM" id="SSF81273">
    <property type="entry name" value="H-NS histone-like proteins"/>
    <property type="match status" value="1"/>
</dbReference>
<evidence type="ECO:0000256" key="3">
    <source>
        <dbReference type="ARBA" id="ARBA00022490"/>
    </source>
</evidence>
<evidence type="ECO:0000256" key="4">
    <source>
        <dbReference type="ARBA" id="ARBA00023125"/>
    </source>
</evidence>
<protein>
    <recommendedName>
        <fullName evidence="5">DNA-binding protein H-NS-like C-terminal domain-containing protein</fullName>
    </recommendedName>
</protein>
<dbReference type="Proteomes" id="UP000242660">
    <property type="component" value="Unassembled WGS sequence"/>
</dbReference>
<name>A0ABX5FD33_9BURK</name>
<evidence type="ECO:0000259" key="5">
    <source>
        <dbReference type="SMART" id="SM00528"/>
    </source>
</evidence>
<organism evidence="6 7">
    <name type="scientific">Candidatus Pandoraea novymonadis</name>
    <dbReference type="NCBI Taxonomy" id="1808959"/>
    <lineage>
        <taxon>Bacteria</taxon>
        <taxon>Pseudomonadati</taxon>
        <taxon>Pseudomonadota</taxon>
        <taxon>Betaproteobacteria</taxon>
        <taxon>Burkholderiales</taxon>
        <taxon>Burkholderiaceae</taxon>
        <taxon>Pandoraea</taxon>
    </lineage>
</organism>
<dbReference type="SMART" id="SM00528">
    <property type="entry name" value="HNS"/>
    <property type="match status" value="1"/>
</dbReference>
<dbReference type="EMBL" id="MUHY01000003">
    <property type="protein sequence ID" value="PSB91684.1"/>
    <property type="molecule type" value="Genomic_DNA"/>
</dbReference>
<proteinExistence type="inferred from homology"/>
<dbReference type="Pfam" id="PF00816">
    <property type="entry name" value="Histone_HNS"/>
    <property type="match status" value="1"/>
</dbReference>
<accession>A0ABX5FD33</accession>
<keyword evidence="4" id="KW-0238">DNA-binding</keyword>